<keyword evidence="7" id="KW-0032">Aminotransferase</keyword>
<dbReference type="Gene3D" id="3.90.1150.10">
    <property type="entry name" value="Aspartate Aminotransferase, domain 1"/>
    <property type="match status" value="1"/>
</dbReference>
<dbReference type="InterPro" id="IPR015421">
    <property type="entry name" value="PyrdxlP-dep_Trfase_major"/>
</dbReference>
<reference evidence="7 8" key="1">
    <citation type="journal article" date="2022" name="Genome Biol. Evol.">
        <title>Host diet, physiology and behaviors set the stage for Lachnospiraceae cladogenesis.</title>
        <authorList>
            <person name="Vera-Ponce De Leon A."/>
            <person name="Schneider M."/>
            <person name="Jahnes B.C."/>
            <person name="Sadowski V."/>
            <person name="Camuy-Velez L.A."/>
            <person name="Duan J."/>
            <person name="Sabree Z.L."/>
        </authorList>
    </citation>
    <scope>NUCLEOTIDE SEQUENCE [LARGE SCALE GENOMIC DNA]</scope>
    <source>
        <strain evidence="7 8">PAL227</strain>
    </source>
</reference>
<dbReference type="Gene3D" id="3.40.640.10">
    <property type="entry name" value="Type I PLP-dependent aspartate aminotransferase-like (Major domain)"/>
    <property type="match status" value="1"/>
</dbReference>
<dbReference type="SUPFAM" id="SSF53383">
    <property type="entry name" value="PLP-dependent transferases"/>
    <property type="match status" value="1"/>
</dbReference>
<dbReference type="Pfam" id="PF00155">
    <property type="entry name" value="Aminotran_1_2"/>
    <property type="match status" value="1"/>
</dbReference>
<dbReference type="EMBL" id="JAMZFV010000018">
    <property type="protein sequence ID" value="MCP1110865.1"/>
    <property type="molecule type" value="Genomic_DNA"/>
</dbReference>
<organism evidence="7 8">
    <name type="scientific">Ohessyouella blattaphilus</name>
    <dbReference type="NCBI Taxonomy" id="2949333"/>
    <lineage>
        <taxon>Bacteria</taxon>
        <taxon>Bacillati</taxon>
        <taxon>Bacillota</taxon>
        <taxon>Clostridia</taxon>
        <taxon>Lachnospirales</taxon>
        <taxon>Lachnospiraceae</taxon>
        <taxon>Ohessyouella</taxon>
    </lineage>
</organism>
<dbReference type="RefSeq" id="WP_262069745.1">
    <property type="nucleotide sequence ID" value="NZ_JAMXOC010000018.1"/>
</dbReference>
<keyword evidence="8" id="KW-1185">Reference proteome</keyword>
<sequence>MRPEYVERKQTNCEKWDGMERLFSSNDLLPLWVADMDFKVPEAITKALHEYVEMGAYGYYKVPDSYYEAFIAWEKRHHGFTVEREWLRFSPGVVSGFNWGVQMLTRPGDSILIQQPVYYPFARAIENNERHLVSADLVNHNGHYQVDLEAFEETIIKEDVKLFILCSPHNPVGRVWTEAELKGMIALCRKHKVYVLADEIHQDLVMSPHHHTSAFLAENYQEGMILLTAPSKTFNLAAGQNSIIIIKDEELRARWDKFVLSIAIGSGNAFGYIAAEAGYREGDEWLQGVKEQIQENYNYLKDELSRHLPKAVLAPLEGTYLAWLDLGAYLEGKNVTEVMEEQCKLAVDYGNWFAPVGYENFIRLNLATSLDNIKVATASLCERV</sequence>
<evidence type="ECO:0000256" key="4">
    <source>
        <dbReference type="ARBA" id="ARBA00023239"/>
    </source>
</evidence>
<accession>A0ABT1EJI3</accession>
<evidence type="ECO:0000256" key="2">
    <source>
        <dbReference type="ARBA" id="ARBA00012224"/>
    </source>
</evidence>
<dbReference type="CDD" id="cd00609">
    <property type="entry name" value="AAT_like"/>
    <property type="match status" value="1"/>
</dbReference>
<gene>
    <name evidence="7" type="ORF">NK118_11440</name>
</gene>
<evidence type="ECO:0000313" key="7">
    <source>
        <dbReference type="EMBL" id="MCP1110865.1"/>
    </source>
</evidence>
<dbReference type="GO" id="GO:0008483">
    <property type="term" value="F:transaminase activity"/>
    <property type="evidence" value="ECO:0007669"/>
    <property type="project" value="UniProtKB-KW"/>
</dbReference>
<dbReference type="Proteomes" id="UP001523565">
    <property type="component" value="Unassembled WGS sequence"/>
</dbReference>
<keyword evidence="4" id="KW-0456">Lyase</keyword>
<dbReference type="InterPro" id="IPR051798">
    <property type="entry name" value="Class-II_PLP-Dep_Aminotrans"/>
</dbReference>
<dbReference type="InterPro" id="IPR015422">
    <property type="entry name" value="PyrdxlP-dep_Trfase_small"/>
</dbReference>
<dbReference type="EC" id="4.4.1.13" evidence="2"/>
<name>A0ABT1EJI3_9FIRM</name>
<dbReference type="PANTHER" id="PTHR43525:SF1">
    <property type="entry name" value="PROTEIN MALY"/>
    <property type="match status" value="1"/>
</dbReference>
<evidence type="ECO:0000256" key="3">
    <source>
        <dbReference type="ARBA" id="ARBA00022898"/>
    </source>
</evidence>
<evidence type="ECO:0000256" key="1">
    <source>
        <dbReference type="ARBA" id="ARBA00001933"/>
    </source>
</evidence>
<dbReference type="NCBIfam" id="TIGR04350">
    <property type="entry name" value="C_S_lyase_PatB"/>
    <property type="match status" value="1"/>
</dbReference>
<protein>
    <recommendedName>
        <fullName evidence="2">cysteine-S-conjugate beta-lyase</fullName>
        <ecNumber evidence="2">4.4.1.13</ecNumber>
    </recommendedName>
</protein>
<comment type="similarity">
    <text evidence="5">Belongs to the class-II pyridoxal-phosphate-dependent aminotransferase family. MalY/PatB cystathionine beta-lyase subfamily.</text>
</comment>
<keyword evidence="7" id="KW-0808">Transferase</keyword>
<evidence type="ECO:0000259" key="6">
    <source>
        <dbReference type="Pfam" id="PF00155"/>
    </source>
</evidence>
<dbReference type="InterPro" id="IPR027619">
    <property type="entry name" value="C-S_lyase_PatB-like"/>
</dbReference>
<dbReference type="PANTHER" id="PTHR43525">
    <property type="entry name" value="PROTEIN MALY"/>
    <property type="match status" value="1"/>
</dbReference>
<evidence type="ECO:0000256" key="5">
    <source>
        <dbReference type="ARBA" id="ARBA00037974"/>
    </source>
</evidence>
<keyword evidence="3" id="KW-0663">Pyridoxal phosphate</keyword>
<feature type="domain" description="Aminotransferase class I/classII large" evidence="6">
    <location>
        <begin position="31"/>
        <end position="377"/>
    </location>
</feature>
<proteinExistence type="inferred from homology"/>
<dbReference type="InterPro" id="IPR015424">
    <property type="entry name" value="PyrdxlP-dep_Trfase"/>
</dbReference>
<comment type="cofactor">
    <cofactor evidence="1">
        <name>pyridoxal 5'-phosphate</name>
        <dbReference type="ChEBI" id="CHEBI:597326"/>
    </cofactor>
</comment>
<dbReference type="InterPro" id="IPR004839">
    <property type="entry name" value="Aminotransferase_I/II_large"/>
</dbReference>
<comment type="caution">
    <text evidence="7">The sequence shown here is derived from an EMBL/GenBank/DDBJ whole genome shotgun (WGS) entry which is preliminary data.</text>
</comment>
<evidence type="ECO:0000313" key="8">
    <source>
        <dbReference type="Proteomes" id="UP001523565"/>
    </source>
</evidence>